<gene>
    <name evidence="8" type="ORF">EJ08DRAFT_687615</name>
</gene>
<reference evidence="8" key="1">
    <citation type="journal article" date="2020" name="Stud. Mycol.">
        <title>101 Dothideomycetes genomes: a test case for predicting lifestyles and emergence of pathogens.</title>
        <authorList>
            <person name="Haridas S."/>
            <person name="Albert R."/>
            <person name="Binder M."/>
            <person name="Bloem J."/>
            <person name="Labutti K."/>
            <person name="Salamov A."/>
            <person name="Andreopoulos B."/>
            <person name="Baker S."/>
            <person name="Barry K."/>
            <person name="Bills G."/>
            <person name="Bluhm B."/>
            <person name="Cannon C."/>
            <person name="Castanera R."/>
            <person name="Culley D."/>
            <person name="Daum C."/>
            <person name="Ezra D."/>
            <person name="Gonzalez J."/>
            <person name="Henrissat B."/>
            <person name="Kuo A."/>
            <person name="Liang C."/>
            <person name="Lipzen A."/>
            <person name="Lutzoni F."/>
            <person name="Magnuson J."/>
            <person name="Mondo S."/>
            <person name="Nolan M."/>
            <person name="Ohm R."/>
            <person name="Pangilinan J."/>
            <person name="Park H.-J."/>
            <person name="Ramirez L."/>
            <person name="Alfaro M."/>
            <person name="Sun H."/>
            <person name="Tritt A."/>
            <person name="Yoshinaga Y."/>
            <person name="Zwiers L.-H."/>
            <person name="Turgeon B."/>
            <person name="Goodwin S."/>
            <person name="Spatafora J."/>
            <person name="Crous P."/>
            <person name="Grigoriev I."/>
        </authorList>
    </citation>
    <scope>NUCLEOTIDE SEQUENCE</scope>
    <source>
        <strain evidence="8">CBS 130266</strain>
    </source>
</reference>
<dbReference type="OrthoDB" id="443318at2759"/>
<comment type="similarity">
    <text evidence="1">Belongs to the peptidase S10 family.</text>
</comment>
<evidence type="ECO:0000256" key="7">
    <source>
        <dbReference type="SAM" id="SignalP"/>
    </source>
</evidence>
<feature type="signal peptide" evidence="7">
    <location>
        <begin position="1"/>
        <end position="19"/>
    </location>
</feature>
<accession>A0A9P4TY04</accession>
<organism evidence="8 9">
    <name type="scientific">Tothia fuscella</name>
    <dbReference type="NCBI Taxonomy" id="1048955"/>
    <lineage>
        <taxon>Eukaryota</taxon>
        <taxon>Fungi</taxon>
        <taxon>Dikarya</taxon>
        <taxon>Ascomycota</taxon>
        <taxon>Pezizomycotina</taxon>
        <taxon>Dothideomycetes</taxon>
        <taxon>Pleosporomycetidae</taxon>
        <taxon>Venturiales</taxon>
        <taxon>Cylindrosympodiaceae</taxon>
        <taxon>Tothia</taxon>
    </lineage>
</organism>
<comment type="caution">
    <text evidence="8">The sequence shown here is derived from an EMBL/GenBank/DDBJ whole genome shotgun (WGS) entry which is preliminary data.</text>
</comment>
<dbReference type="AlphaFoldDB" id="A0A9P4TY04"/>
<dbReference type="PANTHER" id="PTHR11802:SF189">
    <property type="entry name" value="CARBOXYPEPTIDASE"/>
    <property type="match status" value="1"/>
</dbReference>
<keyword evidence="2 8" id="KW-0121">Carboxypeptidase</keyword>
<evidence type="ECO:0000256" key="6">
    <source>
        <dbReference type="ARBA" id="ARBA00023180"/>
    </source>
</evidence>
<evidence type="ECO:0000313" key="8">
    <source>
        <dbReference type="EMBL" id="KAF2430909.1"/>
    </source>
</evidence>
<evidence type="ECO:0000256" key="1">
    <source>
        <dbReference type="ARBA" id="ARBA00009431"/>
    </source>
</evidence>
<name>A0A9P4TY04_9PEZI</name>
<keyword evidence="4 7" id="KW-0732">Signal</keyword>
<dbReference type="Proteomes" id="UP000800235">
    <property type="component" value="Unassembled WGS sequence"/>
</dbReference>
<dbReference type="InterPro" id="IPR029058">
    <property type="entry name" value="AB_hydrolase_fold"/>
</dbReference>
<keyword evidence="6" id="KW-0325">Glycoprotein</keyword>
<dbReference type="PANTHER" id="PTHR11802">
    <property type="entry name" value="SERINE PROTEASE FAMILY S10 SERINE CARBOXYPEPTIDASE"/>
    <property type="match status" value="1"/>
</dbReference>
<evidence type="ECO:0000256" key="4">
    <source>
        <dbReference type="ARBA" id="ARBA00022729"/>
    </source>
</evidence>
<evidence type="ECO:0000256" key="2">
    <source>
        <dbReference type="ARBA" id="ARBA00022645"/>
    </source>
</evidence>
<dbReference type="Gene3D" id="3.40.50.1820">
    <property type="entry name" value="alpha/beta hydrolase"/>
    <property type="match status" value="1"/>
</dbReference>
<protein>
    <submittedName>
        <fullName evidence="8">Carboxypeptidase S1</fullName>
    </submittedName>
</protein>
<dbReference type="Pfam" id="PF00450">
    <property type="entry name" value="Peptidase_S10"/>
    <property type="match status" value="1"/>
</dbReference>
<proteinExistence type="inferred from homology"/>
<dbReference type="SUPFAM" id="SSF53474">
    <property type="entry name" value="alpha/beta-Hydrolases"/>
    <property type="match status" value="1"/>
</dbReference>
<dbReference type="GO" id="GO:0000324">
    <property type="term" value="C:fungal-type vacuole"/>
    <property type="evidence" value="ECO:0007669"/>
    <property type="project" value="TreeGrafter"/>
</dbReference>
<dbReference type="EMBL" id="MU007035">
    <property type="protein sequence ID" value="KAF2430909.1"/>
    <property type="molecule type" value="Genomic_DNA"/>
</dbReference>
<sequence length="592" mass="64614">MFGQLIVVVVLLFGVLASAQAPPKAVYDNVIESKVYPGVKISYKAPKICETTPNVKSYSGYISMPKGVLTPLNTTNDYPINLFFWFFESRKDSQNAPLAVWLSGAGGAGGSTMKSLFHGTGPCYVNPDSRSTTLNPNSWNNDANVLYVDQPNLNGFSYDQLVTTPRGVIASENAFATAQSTGVAARTMWVFMQTFLQEFTEFKPKNKAVGLWSTGYGGRWAPSFGAYFLRRSAQKNKNEVPINVETIGVVNGFIDMLVQQPTLPLFAFNNTYGIKAINQGDYQGVMKRYGLEDGCANNLAACRKAALADPENLNRSTDAGNRCAHASVVCSTVDGAYGMFSGRSKSDVTALMPDSFPPPYYIGYLNSRPVQQELGVPKNFTVDNEQVGFATDSYDALLGKPLEDMGFLLDRGVNVALLYGDRDYLNNWIGGEGISTTVRFNDTTGFKAAGYQNVQINASYIGGQVRQHARLSFARIYDAGNEAYAYQPETLQKLFQRAMSSKDIATGSVAATSSSYKTSGGSSTWSHKNKVPCSSQQICYILSPRTCTDLQLSAYREGYGITKDFVLTGYTPNVPDYLDPPYLKNKPKPAGC</sequence>
<dbReference type="InterPro" id="IPR001563">
    <property type="entry name" value="Peptidase_S10"/>
</dbReference>
<evidence type="ECO:0000256" key="3">
    <source>
        <dbReference type="ARBA" id="ARBA00022670"/>
    </source>
</evidence>
<dbReference type="GO" id="GO:0004185">
    <property type="term" value="F:serine-type carboxypeptidase activity"/>
    <property type="evidence" value="ECO:0007669"/>
    <property type="project" value="InterPro"/>
</dbReference>
<evidence type="ECO:0000256" key="5">
    <source>
        <dbReference type="ARBA" id="ARBA00022801"/>
    </source>
</evidence>
<keyword evidence="9" id="KW-1185">Reference proteome</keyword>
<feature type="chain" id="PRO_5040428747" evidence="7">
    <location>
        <begin position="20"/>
        <end position="592"/>
    </location>
</feature>
<dbReference type="GO" id="GO:0006508">
    <property type="term" value="P:proteolysis"/>
    <property type="evidence" value="ECO:0007669"/>
    <property type="project" value="UniProtKB-KW"/>
</dbReference>
<keyword evidence="3" id="KW-0645">Protease</keyword>
<keyword evidence="5" id="KW-0378">Hydrolase</keyword>
<evidence type="ECO:0000313" key="9">
    <source>
        <dbReference type="Proteomes" id="UP000800235"/>
    </source>
</evidence>